<evidence type="ECO:0000259" key="11">
    <source>
        <dbReference type="SMART" id="SM00771"/>
    </source>
</evidence>
<dbReference type="Gene3D" id="3.30.1400.10">
    <property type="entry name" value="ZipA, C-terminal FtsZ-binding domain"/>
    <property type="match status" value="1"/>
</dbReference>
<comment type="caution">
    <text evidence="12">The sequence shown here is derived from an EMBL/GenBank/DDBJ whole genome shotgun (WGS) entry which is preliminary data.</text>
</comment>
<evidence type="ECO:0000256" key="6">
    <source>
        <dbReference type="ARBA" id="ARBA00023136"/>
    </source>
</evidence>
<feature type="region of interest" description="Disordered" evidence="10">
    <location>
        <begin position="30"/>
        <end position="85"/>
    </location>
</feature>
<comment type="similarity">
    <text evidence="8 9">Belongs to the ZipA family.</text>
</comment>
<dbReference type="GO" id="GO:0000917">
    <property type="term" value="P:division septum assembly"/>
    <property type="evidence" value="ECO:0007669"/>
    <property type="project" value="TreeGrafter"/>
</dbReference>
<keyword evidence="4 8" id="KW-0812">Transmembrane</keyword>
<dbReference type="SMART" id="SM00771">
    <property type="entry name" value="ZipA_C"/>
    <property type="match status" value="1"/>
</dbReference>
<organism evidence="12 13">
    <name type="scientific">Pseudomarimonas arenosa</name>
    <dbReference type="NCBI Taxonomy" id="2774145"/>
    <lineage>
        <taxon>Bacteria</taxon>
        <taxon>Pseudomonadati</taxon>
        <taxon>Pseudomonadota</taxon>
        <taxon>Gammaproteobacteria</taxon>
        <taxon>Lysobacterales</taxon>
        <taxon>Lysobacteraceae</taxon>
        <taxon>Pseudomarimonas</taxon>
    </lineage>
</organism>
<comment type="subunit">
    <text evidence="8">Interacts with FtsZ via their C-terminal domains.</text>
</comment>
<proteinExistence type="inferred from homology"/>
<keyword evidence="6 8" id="KW-0472">Membrane</keyword>
<keyword evidence="7 8" id="KW-0131">Cell cycle</keyword>
<evidence type="ECO:0000256" key="7">
    <source>
        <dbReference type="ARBA" id="ARBA00023306"/>
    </source>
</evidence>
<feature type="compositionally biased region" description="Basic and acidic residues" evidence="10">
    <location>
        <begin position="36"/>
        <end position="46"/>
    </location>
</feature>
<dbReference type="PANTHER" id="PTHR38685:SF1">
    <property type="entry name" value="CELL DIVISION PROTEIN ZIPA"/>
    <property type="match status" value="1"/>
</dbReference>
<keyword evidence="2 8" id="KW-0997">Cell inner membrane</keyword>
<dbReference type="InterPro" id="IPR011919">
    <property type="entry name" value="Cell_div_ZipA"/>
</dbReference>
<dbReference type="InterPro" id="IPR007449">
    <property type="entry name" value="ZipA_FtsZ-bd_C"/>
</dbReference>
<keyword evidence="5 8" id="KW-1133">Transmembrane helix</keyword>
<sequence length="234" mass="25588">MNWDPTVALIVAAIGLTAIGLVYLLSQPRKQNSGKRTREAPRREPSLDGESDSEIDRAIDELDQTLSGRGPETARSGDSDVGSRPQPDFEKIVSLFVQAPDGQAIRGPDLVVAAEKAGLVFGAMNIFHRLVDGRPEQGPIFSVANMVKPGSFDLAKLEQLETPGLSFFMTLPGPLPGLDAWEAMQPAAQRMAELLGAQVLDDKRNTLGRQRIAHLRDELRAYDRRHEAQGLKGW</sequence>
<evidence type="ECO:0000256" key="1">
    <source>
        <dbReference type="ARBA" id="ARBA00022475"/>
    </source>
</evidence>
<evidence type="ECO:0000313" key="12">
    <source>
        <dbReference type="EMBL" id="MBD8525343.1"/>
    </source>
</evidence>
<feature type="transmembrane region" description="Helical" evidence="8">
    <location>
        <begin position="6"/>
        <end position="26"/>
    </location>
</feature>
<dbReference type="HAMAP" id="MF_00509">
    <property type="entry name" value="ZipA"/>
    <property type="match status" value="1"/>
</dbReference>
<evidence type="ECO:0000256" key="10">
    <source>
        <dbReference type="SAM" id="MobiDB-lite"/>
    </source>
</evidence>
<keyword evidence="1 8" id="KW-1003">Cell membrane</keyword>
<dbReference type="EMBL" id="JACYTR010000008">
    <property type="protein sequence ID" value="MBD8525343.1"/>
    <property type="molecule type" value="Genomic_DNA"/>
</dbReference>
<evidence type="ECO:0000256" key="2">
    <source>
        <dbReference type="ARBA" id="ARBA00022519"/>
    </source>
</evidence>
<dbReference type="SUPFAM" id="SSF64383">
    <property type="entry name" value="Cell-division protein ZipA, C-terminal domain"/>
    <property type="match status" value="1"/>
</dbReference>
<protein>
    <recommendedName>
        <fullName evidence="8 9">Cell division protein ZipA</fullName>
    </recommendedName>
</protein>
<dbReference type="AlphaFoldDB" id="A0AAW3ZH38"/>
<dbReference type="GO" id="GO:0032153">
    <property type="term" value="C:cell division site"/>
    <property type="evidence" value="ECO:0007669"/>
    <property type="project" value="UniProtKB-UniRule"/>
</dbReference>
<comment type="subcellular location">
    <subcellularLocation>
        <location evidence="8">Cell inner membrane</location>
        <topology evidence="8">Single-pass type I membrane protein</topology>
    </subcellularLocation>
    <text evidence="8">Localizes to the Z ring in an FtsZ-dependent manner.</text>
</comment>
<dbReference type="NCBIfam" id="TIGR02205">
    <property type="entry name" value="septum_zipA"/>
    <property type="match status" value="1"/>
</dbReference>
<evidence type="ECO:0000256" key="4">
    <source>
        <dbReference type="ARBA" id="ARBA00022692"/>
    </source>
</evidence>
<dbReference type="GO" id="GO:0043093">
    <property type="term" value="P:FtsZ-dependent cytokinesis"/>
    <property type="evidence" value="ECO:0007669"/>
    <property type="project" value="UniProtKB-UniRule"/>
</dbReference>
<dbReference type="RefSeq" id="WP_192028684.1">
    <property type="nucleotide sequence ID" value="NZ_JACYTR010000008.1"/>
</dbReference>
<dbReference type="Proteomes" id="UP000613768">
    <property type="component" value="Unassembled WGS sequence"/>
</dbReference>
<reference evidence="12 13" key="1">
    <citation type="submission" date="2020-09" db="EMBL/GenBank/DDBJ databases">
        <title>Pseudoxanthomonas sp. CAU 1598 isolated from sand of Yaerae Beach.</title>
        <authorList>
            <person name="Kim W."/>
        </authorList>
    </citation>
    <scope>NUCLEOTIDE SEQUENCE [LARGE SCALE GENOMIC DNA]</scope>
    <source>
        <strain evidence="12 13">CAU 1598</strain>
    </source>
</reference>
<evidence type="ECO:0000256" key="9">
    <source>
        <dbReference type="RuleBase" id="RU003612"/>
    </source>
</evidence>
<keyword evidence="13" id="KW-1185">Reference proteome</keyword>
<keyword evidence="3 8" id="KW-0132">Cell division</keyword>
<evidence type="ECO:0000256" key="5">
    <source>
        <dbReference type="ARBA" id="ARBA00022989"/>
    </source>
</evidence>
<feature type="domain" description="ZipA C-terminal FtsZ-binding" evidence="11">
    <location>
        <begin position="89"/>
        <end position="219"/>
    </location>
</feature>
<dbReference type="GO" id="GO:0005886">
    <property type="term" value="C:plasma membrane"/>
    <property type="evidence" value="ECO:0007669"/>
    <property type="project" value="UniProtKB-SubCell"/>
</dbReference>
<comment type="function">
    <text evidence="8 9">Essential cell division protein that stabilizes the FtsZ protofilaments by cross-linking them and that serves as a cytoplasmic membrane anchor for the Z ring. Also required for the recruitment to the septal ring of downstream cell division proteins.</text>
</comment>
<evidence type="ECO:0000256" key="3">
    <source>
        <dbReference type="ARBA" id="ARBA00022618"/>
    </source>
</evidence>
<accession>A0AAW3ZH38</accession>
<evidence type="ECO:0000313" key="13">
    <source>
        <dbReference type="Proteomes" id="UP000613768"/>
    </source>
</evidence>
<gene>
    <name evidence="8 12" type="primary">zipA</name>
    <name evidence="12" type="ORF">IFO71_06265</name>
</gene>
<name>A0AAW3ZH38_9GAMM</name>
<evidence type="ECO:0000256" key="8">
    <source>
        <dbReference type="HAMAP-Rule" id="MF_00509"/>
    </source>
</evidence>
<dbReference type="Pfam" id="PF04354">
    <property type="entry name" value="ZipA_C"/>
    <property type="match status" value="1"/>
</dbReference>
<dbReference type="PANTHER" id="PTHR38685">
    <property type="entry name" value="CELL DIVISION PROTEIN ZIPA"/>
    <property type="match status" value="1"/>
</dbReference>
<dbReference type="InterPro" id="IPR036765">
    <property type="entry name" value="ZipA_FtsZ-bd_C_sf"/>
</dbReference>